<proteinExistence type="predicted"/>
<evidence type="ECO:0000313" key="3">
    <source>
        <dbReference type="Proteomes" id="UP001283361"/>
    </source>
</evidence>
<reference evidence="2" key="1">
    <citation type="journal article" date="2023" name="G3 (Bethesda)">
        <title>A reference genome for the long-term kleptoplast-retaining sea slug Elysia crispata morphotype clarki.</title>
        <authorList>
            <person name="Eastman K.E."/>
            <person name="Pendleton A.L."/>
            <person name="Shaikh M.A."/>
            <person name="Suttiyut T."/>
            <person name="Ogas R."/>
            <person name="Tomko P."/>
            <person name="Gavelis G."/>
            <person name="Widhalm J.R."/>
            <person name="Wisecaver J.H."/>
        </authorList>
    </citation>
    <scope>NUCLEOTIDE SEQUENCE</scope>
    <source>
        <strain evidence="2">ECLA1</strain>
    </source>
</reference>
<sequence>MYPTRSSASSSCRDDDGDDDLHSNWQQQSLAQTQLPPLFWSSTRALNVVWCETRARVYILVEGSKNWLPRPPTI</sequence>
<evidence type="ECO:0000256" key="1">
    <source>
        <dbReference type="SAM" id="MobiDB-lite"/>
    </source>
</evidence>
<evidence type="ECO:0000313" key="2">
    <source>
        <dbReference type="EMBL" id="KAK3762075.1"/>
    </source>
</evidence>
<protein>
    <submittedName>
        <fullName evidence="2">Uncharacterized protein</fullName>
    </submittedName>
</protein>
<keyword evidence="3" id="KW-1185">Reference proteome</keyword>
<dbReference type="Proteomes" id="UP001283361">
    <property type="component" value="Unassembled WGS sequence"/>
</dbReference>
<dbReference type="EMBL" id="JAWDGP010004759">
    <property type="protein sequence ID" value="KAK3762075.1"/>
    <property type="molecule type" value="Genomic_DNA"/>
</dbReference>
<organism evidence="2 3">
    <name type="scientific">Elysia crispata</name>
    <name type="common">lettuce slug</name>
    <dbReference type="NCBI Taxonomy" id="231223"/>
    <lineage>
        <taxon>Eukaryota</taxon>
        <taxon>Metazoa</taxon>
        <taxon>Spiralia</taxon>
        <taxon>Lophotrochozoa</taxon>
        <taxon>Mollusca</taxon>
        <taxon>Gastropoda</taxon>
        <taxon>Heterobranchia</taxon>
        <taxon>Euthyneura</taxon>
        <taxon>Panpulmonata</taxon>
        <taxon>Sacoglossa</taxon>
        <taxon>Placobranchoidea</taxon>
        <taxon>Plakobranchidae</taxon>
        <taxon>Elysia</taxon>
    </lineage>
</organism>
<comment type="caution">
    <text evidence="2">The sequence shown here is derived from an EMBL/GenBank/DDBJ whole genome shotgun (WGS) entry which is preliminary data.</text>
</comment>
<feature type="region of interest" description="Disordered" evidence="1">
    <location>
        <begin position="1"/>
        <end position="27"/>
    </location>
</feature>
<accession>A0AAE1D9V6</accession>
<dbReference type="AlphaFoldDB" id="A0AAE1D9V6"/>
<gene>
    <name evidence="2" type="ORF">RRG08_037173</name>
</gene>
<name>A0AAE1D9V6_9GAST</name>
<feature type="compositionally biased region" description="Low complexity" evidence="1">
    <location>
        <begin position="1"/>
        <end position="11"/>
    </location>
</feature>